<evidence type="ECO:0000313" key="2">
    <source>
        <dbReference type="Proteomes" id="UP000805193"/>
    </source>
</evidence>
<dbReference type="Proteomes" id="UP000805193">
    <property type="component" value="Unassembled WGS sequence"/>
</dbReference>
<evidence type="ECO:0000313" key="1">
    <source>
        <dbReference type="EMBL" id="KAG0426348.1"/>
    </source>
</evidence>
<reference evidence="1 2" key="1">
    <citation type="journal article" date="2020" name="Cell">
        <title>Large-Scale Comparative Analyses of Tick Genomes Elucidate Their Genetic Diversity and Vector Capacities.</title>
        <authorList>
            <consortium name="Tick Genome and Microbiome Consortium (TIGMIC)"/>
            <person name="Jia N."/>
            <person name="Wang J."/>
            <person name="Shi W."/>
            <person name="Du L."/>
            <person name="Sun Y."/>
            <person name="Zhan W."/>
            <person name="Jiang J.F."/>
            <person name="Wang Q."/>
            <person name="Zhang B."/>
            <person name="Ji P."/>
            <person name="Bell-Sakyi L."/>
            <person name="Cui X.M."/>
            <person name="Yuan T.T."/>
            <person name="Jiang B.G."/>
            <person name="Yang W.F."/>
            <person name="Lam T.T."/>
            <person name="Chang Q.C."/>
            <person name="Ding S.J."/>
            <person name="Wang X.J."/>
            <person name="Zhu J.G."/>
            <person name="Ruan X.D."/>
            <person name="Zhao L."/>
            <person name="Wei J.T."/>
            <person name="Ye R.Z."/>
            <person name="Que T.C."/>
            <person name="Du C.H."/>
            <person name="Zhou Y.H."/>
            <person name="Cheng J.X."/>
            <person name="Dai P.F."/>
            <person name="Guo W.B."/>
            <person name="Han X.H."/>
            <person name="Huang E.J."/>
            <person name="Li L.F."/>
            <person name="Wei W."/>
            <person name="Gao Y.C."/>
            <person name="Liu J.Z."/>
            <person name="Shao H.Z."/>
            <person name="Wang X."/>
            <person name="Wang C.C."/>
            <person name="Yang T.C."/>
            <person name="Huo Q.B."/>
            <person name="Li W."/>
            <person name="Chen H.Y."/>
            <person name="Chen S.E."/>
            <person name="Zhou L.G."/>
            <person name="Ni X.B."/>
            <person name="Tian J.H."/>
            <person name="Sheng Y."/>
            <person name="Liu T."/>
            <person name="Pan Y.S."/>
            <person name="Xia L.Y."/>
            <person name="Li J."/>
            <person name="Zhao F."/>
            <person name="Cao W.C."/>
        </authorList>
    </citation>
    <scope>NUCLEOTIDE SEQUENCE [LARGE SCALE GENOMIC DNA]</scope>
    <source>
        <strain evidence="1">Iper-2018</strain>
    </source>
</reference>
<proteinExistence type="predicted"/>
<comment type="caution">
    <text evidence="1">The sequence shown here is derived from an EMBL/GenBank/DDBJ whole genome shotgun (WGS) entry which is preliminary data.</text>
</comment>
<dbReference type="EMBL" id="JABSTQ010009726">
    <property type="protein sequence ID" value="KAG0426348.1"/>
    <property type="molecule type" value="Genomic_DNA"/>
</dbReference>
<protein>
    <submittedName>
        <fullName evidence="1">Uncharacterized protein</fullName>
    </submittedName>
</protein>
<name>A0AC60PZM4_IXOPE</name>
<sequence length="135" mass="14730">MAAYQSRIPALRVYQCGKPAIKPVLDVEDRIYGGSVAVPGSWPWQAQVYAGGHICGGALISDQHVLTAAHCVWNLSPSTFTVYLGSHHRWQSGASEVHAPVEETCVHPAWHRFGVPLPHMLKLSPLALLTPVDIF</sequence>
<accession>A0AC60PZM4</accession>
<organism evidence="1 2">
    <name type="scientific">Ixodes persulcatus</name>
    <name type="common">Taiga tick</name>
    <dbReference type="NCBI Taxonomy" id="34615"/>
    <lineage>
        <taxon>Eukaryota</taxon>
        <taxon>Metazoa</taxon>
        <taxon>Ecdysozoa</taxon>
        <taxon>Arthropoda</taxon>
        <taxon>Chelicerata</taxon>
        <taxon>Arachnida</taxon>
        <taxon>Acari</taxon>
        <taxon>Parasitiformes</taxon>
        <taxon>Ixodida</taxon>
        <taxon>Ixodoidea</taxon>
        <taxon>Ixodidae</taxon>
        <taxon>Ixodinae</taxon>
        <taxon>Ixodes</taxon>
    </lineage>
</organism>
<gene>
    <name evidence="1" type="ORF">HPB47_026538</name>
</gene>
<keyword evidence="2" id="KW-1185">Reference proteome</keyword>